<sequence length="265" mass="31688">MIYNKSNLLKGIKEIINSKEYNIRKTNELNSIKKIEKEKITIENKEEIFNSIYFNGDIYLVEFDIEEKIDEIIILLERVLGKTINYKNRNNNKYEIITATENPQWFFESNYSQPVHTDEGHEKSQPNILALYCKTNSEFGGENILVNSELIYKILIKKYGEKVDLLFHDDCITCIKNNSEFTKNIFLRIKENIGISFSPLINEFKCTQEVYNMIKDINYLIHQKENQTFFKLKENQCIIFSNYLYLHSRTFFPKNSKRTLYRIWF</sequence>
<accession>A0ABY9XDY1</accession>
<organism evidence="5 6">
    <name type="scientific">Xenorhabdus griffiniae</name>
    <dbReference type="NCBI Taxonomy" id="351672"/>
    <lineage>
        <taxon>Bacteria</taxon>
        <taxon>Pseudomonadati</taxon>
        <taxon>Pseudomonadota</taxon>
        <taxon>Gammaproteobacteria</taxon>
        <taxon>Enterobacterales</taxon>
        <taxon>Morganellaceae</taxon>
        <taxon>Xenorhabdus</taxon>
    </lineage>
</organism>
<reference evidence="5 6" key="1">
    <citation type="journal article" date="2023" name="Access Microbiol">
        <title>The genome of a steinernematid-associated Pseudomonas piscis bacterium encodes the biosynthesis of insect toxins.</title>
        <authorList>
            <person name="Awori R.M."/>
            <person name="Hendre P."/>
            <person name="Amugune N.O."/>
        </authorList>
    </citation>
    <scope>NUCLEOTIDE SEQUENCE [LARGE SCALE GENOMIC DNA]</scope>
    <source>
        <strain evidence="5 6">97</strain>
    </source>
</reference>
<dbReference type="PANTHER" id="PTHR10696">
    <property type="entry name" value="GAMMA-BUTYROBETAINE HYDROXYLASE-RELATED"/>
    <property type="match status" value="1"/>
</dbReference>
<protein>
    <submittedName>
        <fullName evidence="5">TauD/TfdA family dioxygenase</fullName>
    </submittedName>
</protein>
<dbReference type="EMBL" id="CP133647">
    <property type="protein sequence ID" value="WNH00798.1"/>
    <property type="molecule type" value="Genomic_DNA"/>
</dbReference>
<dbReference type="SUPFAM" id="SSF51197">
    <property type="entry name" value="Clavaminate synthase-like"/>
    <property type="match status" value="1"/>
</dbReference>
<dbReference type="GO" id="GO:0051213">
    <property type="term" value="F:dioxygenase activity"/>
    <property type="evidence" value="ECO:0007669"/>
    <property type="project" value="UniProtKB-KW"/>
</dbReference>
<evidence type="ECO:0000256" key="1">
    <source>
        <dbReference type="ARBA" id="ARBA00001954"/>
    </source>
</evidence>
<name>A0ABY9XDY1_9GAMM</name>
<dbReference type="Proteomes" id="UP001300348">
    <property type="component" value="Chromosome"/>
</dbReference>
<evidence type="ECO:0000313" key="5">
    <source>
        <dbReference type="EMBL" id="WNH00798.1"/>
    </source>
</evidence>
<evidence type="ECO:0000256" key="2">
    <source>
        <dbReference type="ARBA" id="ARBA00023002"/>
    </source>
</evidence>
<dbReference type="Gene3D" id="3.60.130.10">
    <property type="entry name" value="Clavaminate synthase-like"/>
    <property type="match status" value="1"/>
</dbReference>
<evidence type="ECO:0000259" key="4">
    <source>
        <dbReference type="Pfam" id="PF02668"/>
    </source>
</evidence>
<gene>
    <name evidence="5" type="ORF">QL112_013075</name>
</gene>
<keyword evidence="3" id="KW-0045">Antibiotic biosynthesis</keyword>
<keyword evidence="6" id="KW-1185">Reference proteome</keyword>
<feature type="domain" description="TauD/TfdA-like" evidence="4">
    <location>
        <begin position="109"/>
        <end position="264"/>
    </location>
</feature>
<dbReference type="PANTHER" id="PTHR10696:SF56">
    <property type="entry name" value="TAUD_TFDA-LIKE DOMAIN-CONTAINING PROTEIN"/>
    <property type="match status" value="1"/>
</dbReference>
<keyword evidence="2" id="KW-0560">Oxidoreductase</keyword>
<dbReference type="Pfam" id="PF02668">
    <property type="entry name" value="TauD"/>
    <property type="match status" value="1"/>
</dbReference>
<proteinExistence type="predicted"/>
<evidence type="ECO:0000313" key="6">
    <source>
        <dbReference type="Proteomes" id="UP001300348"/>
    </source>
</evidence>
<dbReference type="RefSeq" id="WP_189758169.1">
    <property type="nucleotide sequence ID" value="NZ_CAWPOQ010000112.1"/>
</dbReference>
<keyword evidence="5" id="KW-0223">Dioxygenase</keyword>
<comment type="cofactor">
    <cofactor evidence="1">
        <name>Fe(2+)</name>
        <dbReference type="ChEBI" id="CHEBI:29033"/>
    </cofactor>
</comment>
<dbReference type="InterPro" id="IPR042098">
    <property type="entry name" value="TauD-like_sf"/>
</dbReference>
<evidence type="ECO:0000256" key="3">
    <source>
        <dbReference type="ARBA" id="ARBA00023194"/>
    </source>
</evidence>
<dbReference type="InterPro" id="IPR003819">
    <property type="entry name" value="TauD/TfdA-like"/>
</dbReference>
<dbReference type="InterPro" id="IPR050411">
    <property type="entry name" value="AlphaKG_dependent_hydroxylases"/>
</dbReference>
<dbReference type="GeneID" id="88856506"/>